<feature type="compositionally biased region" description="Basic and acidic residues" evidence="1">
    <location>
        <begin position="1"/>
        <end position="15"/>
    </location>
</feature>
<sequence>MRRTRAGDAWERRQAEACATPEPDTAPVSLGLPTLRVGAPV</sequence>
<feature type="region of interest" description="Disordered" evidence="1">
    <location>
        <begin position="1"/>
        <end position="41"/>
    </location>
</feature>
<gene>
    <name evidence="2" type="ORF">HMPREF1129_0192</name>
</gene>
<dbReference type="EMBL" id="ALJK01000203">
    <property type="protein sequence ID" value="EJN83792.1"/>
    <property type="molecule type" value="Genomic_DNA"/>
</dbReference>
<proteinExistence type="predicted"/>
<comment type="caution">
    <text evidence="2">The sequence shown here is derived from an EMBL/GenBank/DDBJ whole genome shotgun (WGS) entry which is preliminary data.</text>
</comment>
<dbReference type="eggNOG" id="ENOG50300TF">
    <property type="taxonomic scope" value="Bacteria"/>
</dbReference>
<evidence type="ECO:0000313" key="2">
    <source>
        <dbReference type="EMBL" id="EJN83792.1"/>
    </source>
</evidence>
<evidence type="ECO:0000256" key="1">
    <source>
        <dbReference type="SAM" id="MobiDB-lite"/>
    </source>
</evidence>
<dbReference type="AlphaFoldDB" id="J3F1A1"/>
<accession>J3F1A1</accession>
<dbReference type="Proteomes" id="UP000007814">
    <property type="component" value="Unassembled WGS sequence"/>
</dbReference>
<protein>
    <submittedName>
        <fullName evidence="2">Uncharacterized protein</fullName>
    </submittedName>
</protein>
<organism evidence="2 3">
    <name type="scientific">Actinomyces naeslundii (strain ATCC 12104 / DSM 43013 / CCUG 2238 / JCM 8349 / NCTC 10301 / Howell 279)</name>
    <dbReference type="NCBI Taxonomy" id="1115803"/>
    <lineage>
        <taxon>Bacteria</taxon>
        <taxon>Bacillati</taxon>
        <taxon>Actinomycetota</taxon>
        <taxon>Actinomycetes</taxon>
        <taxon>Actinomycetales</taxon>
        <taxon>Actinomycetaceae</taxon>
        <taxon>Actinomyces</taxon>
    </lineage>
</organism>
<evidence type="ECO:0000313" key="3">
    <source>
        <dbReference type="Proteomes" id="UP000007814"/>
    </source>
</evidence>
<dbReference type="RefSeq" id="WP_003785070.1">
    <property type="nucleotide sequence ID" value="NZ_ALJK01000203.1"/>
</dbReference>
<dbReference type="PATRIC" id="fig|1115803.3.peg.2304"/>
<name>J3F1A1_ACTNH</name>
<reference evidence="2 3" key="1">
    <citation type="submission" date="2012-07" db="EMBL/GenBank/DDBJ databases">
        <authorList>
            <person name="Durkin A.S."/>
            <person name="McCorrison J."/>
            <person name="Torralba M."/>
            <person name="Gillis M."/>
            <person name="Methe B."/>
            <person name="Sutton G."/>
            <person name="Nelson K.E."/>
        </authorList>
    </citation>
    <scope>NUCLEOTIDE SEQUENCE [LARGE SCALE GENOMIC DNA]</scope>
    <source>
        <strain evidence="3">ATCC 12104 / DSM 43013 / CCUG 2238 / JCM 8349 / NCTC 10301 / Howell 279</strain>
    </source>
</reference>